<evidence type="ECO:0000313" key="3">
    <source>
        <dbReference type="Proteomes" id="UP000285970"/>
    </source>
</evidence>
<feature type="transmembrane region" description="Helical" evidence="1">
    <location>
        <begin position="12"/>
        <end position="29"/>
    </location>
</feature>
<feature type="transmembrane region" description="Helical" evidence="1">
    <location>
        <begin position="35"/>
        <end position="56"/>
    </location>
</feature>
<organism evidence="2 3">
    <name type="scientific">Microbacterium enclense</name>
    <dbReference type="NCBI Taxonomy" id="993073"/>
    <lineage>
        <taxon>Bacteria</taxon>
        <taxon>Bacillati</taxon>
        <taxon>Actinomycetota</taxon>
        <taxon>Actinomycetes</taxon>
        <taxon>Micrococcales</taxon>
        <taxon>Microbacteriaceae</taxon>
        <taxon>Microbacterium</taxon>
    </lineage>
</organism>
<dbReference type="Proteomes" id="UP000285970">
    <property type="component" value="Unassembled WGS sequence"/>
</dbReference>
<keyword evidence="1" id="KW-0812">Transmembrane</keyword>
<gene>
    <name evidence="2" type="ORF">D8Y23_11715</name>
</gene>
<evidence type="ECO:0000313" key="2">
    <source>
        <dbReference type="EMBL" id="RWR17351.1"/>
    </source>
</evidence>
<evidence type="ECO:0000256" key="1">
    <source>
        <dbReference type="SAM" id="Phobius"/>
    </source>
</evidence>
<dbReference type="OrthoDB" id="5126363at2"/>
<reference evidence="2 3" key="1">
    <citation type="journal article" date="2018" name="Front. Microbiol.">
        <title>Novel Insights Into Bacterial Dimethylsulfoniopropionate Catabolism in the East China Sea.</title>
        <authorList>
            <person name="Liu J."/>
            <person name="Liu J."/>
            <person name="Zhang S.H."/>
            <person name="Liang J."/>
            <person name="Lin H."/>
            <person name="Song D."/>
            <person name="Yang G.P."/>
            <person name="Todd J.D."/>
            <person name="Zhang X.H."/>
        </authorList>
    </citation>
    <scope>NUCLEOTIDE SEQUENCE [LARGE SCALE GENOMIC DNA]</scope>
    <source>
        <strain evidence="2 3">ZYFD042</strain>
    </source>
</reference>
<accession>A0A3S3L6X4</accession>
<dbReference type="AlphaFoldDB" id="A0A3S3L6X4"/>
<proteinExistence type="predicted"/>
<sequence length="76" mass="8301">MAPTKDRQDSTAVWYFIAATFILTLPNLLFPDMHVAVRVAIVLVGIVIMALGFVHLRGELAARDRPSPDGPPADED</sequence>
<dbReference type="EMBL" id="RBZY01000041">
    <property type="protein sequence ID" value="RWR17351.1"/>
    <property type="molecule type" value="Genomic_DNA"/>
</dbReference>
<name>A0A3S3L6X4_9MICO</name>
<keyword evidence="1" id="KW-0472">Membrane</keyword>
<protein>
    <submittedName>
        <fullName evidence="2">Uncharacterized protein</fullName>
    </submittedName>
</protein>
<comment type="caution">
    <text evidence="2">The sequence shown here is derived from an EMBL/GenBank/DDBJ whole genome shotgun (WGS) entry which is preliminary data.</text>
</comment>
<dbReference type="RefSeq" id="WP_128218305.1">
    <property type="nucleotide sequence ID" value="NZ_RBZY01000041.1"/>
</dbReference>
<keyword evidence="1" id="KW-1133">Transmembrane helix</keyword>